<dbReference type="EMBL" id="MKGL01000039">
    <property type="protein sequence ID" value="RNF09974.1"/>
    <property type="molecule type" value="Genomic_DNA"/>
</dbReference>
<protein>
    <submittedName>
        <fullName evidence="2">Uncharacterized protein</fullName>
    </submittedName>
</protein>
<dbReference type="OrthoDB" id="252599at2759"/>
<feature type="region of interest" description="Disordered" evidence="1">
    <location>
        <begin position="265"/>
        <end position="296"/>
    </location>
</feature>
<evidence type="ECO:0000313" key="3">
    <source>
        <dbReference type="Proteomes" id="UP000283634"/>
    </source>
</evidence>
<dbReference type="GeneID" id="40325746"/>
<dbReference type="RefSeq" id="XP_029241284.1">
    <property type="nucleotide sequence ID" value="XM_029378841.1"/>
</dbReference>
<evidence type="ECO:0000313" key="2">
    <source>
        <dbReference type="EMBL" id="RNF09974.1"/>
    </source>
</evidence>
<dbReference type="AlphaFoldDB" id="A0A3R7NZ10"/>
<accession>A0A3R7NZ10</accession>
<gene>
    <name evidence="2" type="ORF">TraAM80_01813</name>
</gene>
<dbReference type="Proteomes" id="UP000283634">
    <property type="component" value="Unassembled WGS sequence"/>
</dbReference>
<evidence type="ECO:0000256" key="1">
    <source>
        <dbReference type="SAM" id="MobiDB-lite"/>
    </source>
</evidence>
<proteinExistence type="predicted"/>
<dbReference type="VEuPathDB" id="TriTrypDB:TRSC58_05662"/>
<reference evidence="2 3" key="1">
    <citation type="journal article" date="2018" name="BMC Genomics">
        <title>Genomic comparison of Trypanosoma conorhini and Trypanosoma rangeli to Trypanosoma cruzi strains of high and low virulence.</title>
        <authorList>
            <person name="Bradwell K.R."/>
            <person name="Koparde V.N."/>
            <person name="Matveyev A.V."/>
            <person name="Serrano M.G."/>
            <person name="Alves J.M."/>
            <person name="Parikh H."/>
            <person name="Huang B."/>
            <person name="Lee V."/>
            <person name="Espinosa-Alvarez O."/>
            <person name="Ortiz P.A."/>
            <person name="Costa-Martins A.G."/>
            <person name="Teixeira M.M."/>
            <person name="Buck G.A."/>
        </authorList>
    </citation>
    <scope>NUCLEOTIDE SEQUENCE [LARGE SCALE GENOMIC DNA]</scope>
    <source>
        <strain evidence="2 3">AM80</strain>
    </source>
</reference>
<dbReference type="OMA" id="SPTHRIC"/>
<name>A0A3R7NZ10_TRYRA</name>
<keyword evidence="3" id="KW-1185">Reference proteome</keyword>
<feature type="region of interest" description="Disordered" evidence="1">
    <location>
        <begin position="1"/>
        <end position="49"/>
    </location>
</feature>
<comment type="caution">
    <text evidence="2">The sequence shown here is derived from an EMBL/GenBank/DDBJ whole genome shotgun (WGS) entry which is preliminary data.</text>
</comment>
<organism evidence="2 3">
    <name type="scientific">Trypanosoma rangeli</name>
    <dbReference type="NCBI Taxonomy" id="5698"/>
    <lineage>
        <taxon>Eukaryota</taxon>
        <taxon>Discoba</taxon>
        <taxon>Euglenozoa</taxon>
        <taxon>Kinetoplastea</taxon>
        <taxon>Metakinetoplastina</taxon>
        <taxon>Trypanosomatida</taxon>
        <taxon>Trypanosomatidae</taxon>
        <taxon>Trypanosoma</taxon>
        <taxon>Herpetosoma</taxon>
    </lineage>
</organism>
<sequence>MREATPQWMLERTAPPGITASRKRQRGDSSASGGSGGEEGSHSNDSGQSLSSVAAFHADEGYVPPRSPTHRICGDTIEHTTTSSALSPSAIVADTVAPVVSGEGGSFFMIYLNERPSRVAALTPYVNPRKLFGHEGVLLQDVTVNRYPLLLLPCPHTGNVTVHPCHRYRLMKFVGEHLCLAGDFHPVTDEECQQRRENSSVTARRRRQQRESWAMSELMGMMVYLQSHPQSTPEDFGALPPEQAAWYHSRARKALLGSSACNELENDDEAELKGEDNLLAGVSSSDRGPQPTRVRK</sequence>